<reference evidence="5 6" key="1">
    <citation type="submission" date="2016-12" db="EMBL/GenBank/DDBJ databases">
        <authorList>
            <person name="Song W.-J."/>
            <person name="Kurnit D.M."/>
        </authorList>
    </citation>
    <scope>NUCLEOTIDE SEQUENCE [LARGE SCALE GENOMIC DNA]</scope>
    <source>
        <strain evidence="5 6">IMCC3135</strain>
    </source>
</reference>
<dbReference type="Pfam" id="PF05175">
    <property type="entry name" value="MTS"/>
    <property type="match status" value="1"/>
</dbReference>
<dbReference type="EC" id="2.1.1.172" evidence="5"/>
<evidence type="ECO:0000313" key="5">
    <source>
        <dbReference type="EMBL" id="ASJ75970.1"/>
    </source>
</evidence>
<evidence type="ECO:0000256" key="1">
    <source>
        <dbReference type="ARBA" id="ARBA00022603"/>
    </source>
</evidence>
<dbReference type="RefSeq" id="WP_088920804.1">
    <property type="nucleotide sequence ID" value="NZ_CP018632.1"/>
</dbReference>
<keyword evidence="1 5" id="KW-0489">Methyltransferase</keyword>
<dbReference type="EMBL" id="CP018632">
    <property type="protein sequence ID" value="ASJ75970.1"/>
    <property type="molecule type" value="Genomic_DNA"/>
</dbReference>
<name>A0A2Z2P3G0_9GAMM</name>
<dbReference type="CDD" id="cd02440">
    <property type="entry name" value="AdoMet_MTases"/>
    <property type="match status" value="1"/>
</dbReference>
<evidence type="ECO:0000259" key="4">
    <source>
        <dbReference type="Pfam" id="PF05175"/>
    </source>
</evidence>
<dbReference type="InterPro" id="IPR007848">
    <property type="entry name" value="Small_mtfrase_dom"/>
</dbReference>
<organism evidence="5 6">
    <name type="scientific">Granulosicoccus antarcticus IMCC3135</name>
    <dbReference type="NCBI Taxonomy" id="1192854"/>
    <lineage>
        <taxon>Bacteria</taxon>
        <taxon>Pseudomonadati</taxon>
        <taxon>Pseudomonadota</taxon>
        <taxon>Gammaproteobacteria</taxon>
        <taxon>Chromatiales</taxon>
        <taxon>Granulosicoccaceae</taxon>
        <taxon>Granulosicoccus</taxon>
    </lineage>
</organism>
<dbReference type="AlphaFoldDB" id="A0A2Z2P3G0"/>
<proteinExistence type="predicted"/>
<dbReference type="InterPro" id="IPR029063">
    <property type="entry name" value="SAM-dependent_MTases_sf"/>
</dbReference>
<dbReference type="Gene3D" id="3.40.50.150">
    <property type="entry name" value="Vaccinia Virus protein VP39"/>
    <property type="match status" value="1"/>
</dbReference>
<protein>
    <submittedName>
        <fullName evidence="5">Ribosomal RNA small subunit methyltransferase C</fullName>
        <ecNumber evidence="5">2.1.1.172</ecNumber>
    </submittedName>
</protein>
<evidence type="ECO:0000256" key="3">
    <source>
        <dbReference type="ARBA" id="ARBA00022691"/>
    </source>
</evidence>
<dbReference type="InterPro" id="IPR046977">
    <property type="entry name" value="RsmC/RlmG"/>
</dbReference>
<sequence>MSIDHLRKDLIINANLVGQPLCFHTTWGLFSPRAIDEGTLLLLEYLDVRDDDVTLDMGCGYGPVGLSIAQRSRNGQVHLVDKDFLAIEYTQANAQRNGLTNAQSYLSNGFSHVPADLPLTLVVSNLPAKVGNEFFQIMFHDARERMVPGARIVVVTINGLRDFIKRSFNETFGNYKKIKQGKSYTISMAVRED</sequence>
<dbReference type="KEGG" id="gai:IMCC3135_29600"/>
<dbReference type="SUPFAM" id="SSF53335">
    <property type="entry name" value="S-adenosyl-L-methionine-dependent methyltransferases"/>
    <property type="match status" value="1"/>
</dbReference>
<evidence type="ECO:0000313" key="6">
    <source>
        <dbReference type="Proteomes" id="UP000250079"/>
    </source>
</evidence>
<dbReference type="PANTHER" id="PTHR47816:SF4">
    <property type="entry name" value="RIBOSOMAL RNA SMALL SUBUNIT METHYLTRANSFERASE C"/>
    <property type="match status" value="1"/>
</dbReference>
<gene>
    <name evidence="5" type="primary">rsmC</name>
    <name evidence="5" type="ORF">IMCC3135_29600</name>
</gene>
<evidence type="ECO:0000256" key="2">
    <source>
        <dbReference type="ARBA" id="ARBA00022679"/>
    </source>
</evidence>
<feature type="domain" description="Methyltransferase small" evidence="4">
    <location>
        <begin position="22"/>
        <end position="186"/>
    </location>
</feature>
<dbReference type="Proteomes" id="UP000250079">
    <property type="component" value="Chromosome"/>
</dbReference>
<dbReference type="PANTHER" id="PTHR47816">
    <property type="entry name" value="RIBOSOMAL RNA SMALL SUBUNIT METHYLTRANSFERASE C"/>
    <property type="match status" value="1"/>
</dbReference>
<keyword evidence="3" id="KW-0949">S-adenosyl-L-methionine</keyword>
<accession>A0A2Z2P3G0</accession>
<keyword evidence="6" id="KW-1185">Reference proteome</keyword>
<dbReference type="GO" id="GO:0052914">
    <property type="term" value="F:16S rRNA (guanine(1207)-N(2))-methyltransferase activity"/>
    <property type="evidence" value="ECO:0007669"/>
    <property type="project" value="UniProtKB-EC"/>
</dbReference>
<keyword evidence="2 5" id="KW-0808">Transferase</keyword>
<dbReference type="OrthoDB" id="29650at2"/>